<organism evidence="1 2">
    <name type="scientific">Dallia pectoralis</name>
    <name type="common">Alaska blackfish</name>
    <dbReference type="NCBI Taxonomy" id="75939"/>
    <lineage>
        <taxon>Eukaryota</taxon>
        <taxon>Metazoa</taxon>
        <taxon>Chordata</taxon>
        <taxon>Craniata</taxon>
        <taxon>Vertebrata</taxon>
        <taxon>Euteleostomi</taxon>
        <taxon>Actinopterygii</taxon>
        <taxon>Neopterygii</taxon>
        <taxon>Teleostei</taxon>
        <taxon>Protacanthopterygii</taxon>
        <taxon>Esociformes</taxon>
        <taxon>Umbridae</taxon>
        <taxon>Dallia</taxon>
    </lineage>
</organism>
<proteinExistence type="predicted"/>
<protein>
    <submittedName>
        <fullName evidence="1">Uncharacterized protein</fullName>
    </submittedName>
</protein>
<evidence type="ECO:0000313" key="2">
    <source>
        <dbReference type="Proteomes" id="UP001157502"/>
    </source>
</evidence>
<gene>
    <name evidence="1" type="ORF">DPEC_G00147890</name>
</gene>
<reference evidence="1" key="1">
    <citation type="submission" date="2021-05" db="EMBL/GenBank/DDBJ databases">
        <authorList>
            <person name="Pan Q."/>
            <person name="Jouanno E."/>
            <person name="Zahm M."/>
            <person name="Klopp C."/>
            <person name="Cabau C."/>
            <person name="Louis A."/>
            <person name="Berthelot C."/>
            <person name="Parey E."/>
            <person name="Roest Crollius H."/>
            <person name="Montfort J."/>
            <person name="Robinson-Rechavi M."/>
            <person name="Bouchez O."/>
            <person name="Lampietro C."/>
            <person name="Lopez Roques C."/>
            <person name="Donnadieu C."/>
            <person name="Postlethwait J."/>
            <person name="Bobe J."/>
            <person name="Dillon D."/>
            <person name="Chandos A."/>
            <person name="von Hippel F."/>
            <person name="Guiguen Y."/>
        </authorList>
    </citation>
    <scope>NUCLEOTIDE SEQUENCE</scope>
    <source>
        <strain evidence="1">YG-Jan2019</strain>
    </source>
</reference>
<comment type="caution">
    <text evidence="1">The sequence shown here is derived from an EMBL/GenBank/DDBJ whole genome shotgun (WGS) entry which is preliminary data.</text>
</comment>
<sequence length="348" mass="39388">MRHYSATQTDRQIHVGSPKPARLQPAELLGTEREQRGRQLVSTMQRPGGHHRHNGHSPLRNNNSMTSNLLTSPPRASSTGAYVDHSSVNNNRPVKAELVCKWTDREQRSSKQRICEQTFSSMHELVDHVSSEHVAGLEPLSHVCMWEECMRDGKAFKAKYKLINHIRVHTGEKPFSCSFAECGKVFARSENLKIHTRTHTGEKPFQCEFTGCERKFANSSDRKKHSQVHTSAKPYDCKAHGCFKSYTHPSSLRKHMKVHINALKSSPTSEPIDLSFRGILGKRSSQDYVAPRTNCPSSKLSLPQAVSNIKEWYVCTRARGPGQNYLELTADEIKSEPCSDDEEYYKAT</sequence>
<name>A0ACC2GIN0_DALPE</name>
<dbReference type="Proteomes" id="UP001157502">
    <property type="component" value="Chromosome 12"/>
</dbReference>
<accession>A0ACC2GIN0</accession>
<dbReference type="EMBL" id="CM055739">
    <property type="protein sequence ID" value="KAJ8003396.1"/>
    <property type="molecule type" value="Genomic_DNA"/>
</dbReference>
<keyword evidence="2" id="KW-1185">Reference proteome</keyword>
<evidence type="ECO:0000313" key="1">
    <source>
        <dbReference type="EMBL" id="KAJ8003396.1"/>
    </source>
</evidence>